<reference evidence="1" key="2">
    <citation type="submission" date="2015-07" db="EMBL/GenBank/DDBJ databases">
        <title>Plasmids, circular viruses and viroids from rat gut.</title>
        <authorList>
            <person name="Jorgensen T.J."/>
            <person name="Hansen M.A."/>
            <person name="Xu Z."/>
            <person name="Tabak M.A."/>
            <person name="Sorensen S.J."/>
            <person name="Hansen L.H."/>
        </authorList>
    </citation>
    <scope>NUCLEOTIDE SEQUENCE</scope>
    <source>
        <strain evidence="1">RGFK1402</strain>
    </source>
</reference>
<reference evidence="1" key="1">
    <citation type="submission" date="2015-06" db="EMBL/GenBank/DDBJ databases">
        <authorList>
            <person name="Joergensen T."/>
        </authorList>
    </citation>
    <scope>NUCLEOTIDE SEQUENCE</scope>
    <source>
        <strain evidence="1">RGFK1402</strain>
    </source>
</reference>
<protein>
    <submittedName>
        <fullName evidence="1">Uncharacterized protein</fullName>
    </submittedName>
</protein>
<sequence length="158" mass="16246">MVQRKTVKNFYRALAASAYVAGASAAGLALGGPPGAAAAAAAATANLASPLGVAAVEIAAEVGTDAALDSTKMATGGLVTEPTFAMLGEAGPEMVIPLMPSMAKPKKKRSRSARAADKKLSKAFKIANEKLRKKNGQLKKGKSQADIARMAHRLRKKM</sequence>
<name>A0A0H5Q564_9ZZZZ</name>
<accession>A0A0H5Q564</accession>
<proteinExistence type="predicted"/>
<dbReference type="AlphaFoldDB" id="A0A0H5Q564"/>
<evidence type="ECO:0000313" key="1">
    <source>
        <dbReference type="EMBL" id="CRY97171.1"/>
    </source>
</evidence>
<organism evidence="1">
    <name type="scientific">uncultured prokaryote</name>
    <dbReference type="NCBI Taxonomy" id="198431"/>
    <lineage>
        <taxon>unclassified sequences</taxon>
        <taxon>environmental samples</taxon>
    </lineage>
</organism>
<dbReference type="EMBL" id="LN853952">
    <property type="protein sequence ID" value="CRY97171.1"/>
    <property type="molecule type" value="Genomic_DNA"/>
</dbReference>